<dbReference type="Pfam" id="PF06804">
    <property type="entry name" value="Lipoprotein_18"/>
    <property type="match status" value="1"/>
</dbReference>
<dbReference type="Gene3D" id="3.30.310.170">
    <property type="entry name" value="Outer membrane protein assembly factor BamC"/>
    <property type="match status" value="1"/>
</dbReference>
<dbReference type="InterPro" id="IPR010653">
    <property type="entry name" value="NlpB/DapX"/>
</dbReference>
<reference evidence="2" key="1">
    <citation type="submission" date="2022-04" db="EMBL/GenBank/DDBJ databases">
        <title>Whole genome sequence of Sphaerotilus sp. FB-5.</title>
        <authorList>
            <person name="Takeda M."/>
            <person name="Narihara S."/>
            <person name="Akimoto M."/>
            <person name="Akimoto R."/>
            <person name="Nishiyashiki S."/>
            <person name="Murakami T."/>
        </authorList>
    </citation>
    <scope>NUCLEOTIDE SEQUENCE</scope>
    <source>
        <strain evidence="2">FB-5</strain>
    </source>
</reference>
<organism evidence="2 3">
    <name type="scientific">Sphaerotilus microaerophilus</name>
    <dbReference type="NCBI Taxonomy" id="2914710"/>
    <lineage>
        <taxon>Bacteria</taxon>
        <taxon>Pseudomonadati</taxon>
        <taxon>Pseudomonadota</taxon>
        <taxon>Betaproteobacteria</taxon>
        <taxon>Burkholderiales</taxon>
        <taxon>Sphaerotilaceae</taxon>
        <taxon>Sphaerotilus</taxon>
    </lineage>
</organism>
<gene>
    <name evidence="2" type="ORF">CATMQ487_23740</name>
</gene>
<proteinExistence type="predicted"/>
<dbReference type="Proteomes" id="UP001057498">
    <property type="component" value="Chromosome"/>
</dbReference>
<accession>A0ABM7YLY2</accession>
<dbReference type="InterPro" id="IPR042268">
    <property type="entry name" value="BamC_C"/>
</dbReference>
<sequence length="371" mass="40528">MSLAGSALLACSSVSDGLSPAKVDYRSTATVKAPTLDVPPDLTQLASDPRYAPPSGAPVSATAMQAAPPGLAPAVAPAAPVAGELRIERSGNARWLVTRQTPEQLWPLLREFWQQNGFVLVTDRPELGVMETDWAENRAKLPQNFVTRTVGRVFENAFDTGERDRYRTRIERAPGGGSEVYVSHRGATEEIVGDQKDRSRWVMRPSEPDLEAEMLARLMLKLGPREEARPTAQVAASTAQAVANVPAAAPRARVLDGRSAATLQIDDGFERTWRRVGMALDRGGFTLEDRDRNQGLYFVRYVDPKLAGKEEPNVFQRLFGAKKEDLGGKRYRLKISTTGGTSLLEVLNADGQPLADDSARSIVQLLLPELR</sequence>
<evidence type="ECO:0000313" key="2">
    <source>
        <dbReference type="EMBL" id="BDI05404.1"/>
    </source>
</evidence>
<keyword evidence="2" id="KW-0449">Lipoprotein</keyword>
<evidence type="ECO:0000313" key="3">
    <source>
        <dbReference type="Proteomes" id="UP001057498"/>
    </source>
</evidence>
<protein>
    <submittedName>
        <fullName evidence="2">Lipoprotein</fullName>
    </submittedName>
</protein>
<evidence type="ECO:0000256" key="1">
    <source>
        <dbReference type="SAM" id="MobiDB-lite"/>
    </source>
</evidence>
<dbReference type="EMBL" id="AP025730">
    <property type="protein sequence ID" value="BDI05404.1"/>
    <property type="molecule type" value="Genomic_DNA"/>
</dbReference>
<feature type="region of interest" description="Disordered" evidence="1">
    <location>
        <begin position="39"/>
        <end position="62"/>
    </location>
</feature>
<keyword evidence="3" id="KW-1185">Reference proteome</keyword>
<name>A0ABM7YLY2_9BURK</name>